<protein>
    <recommendedName>
        <fullName evidence="14">Cytochrome P450</fullName>
    </recommendedName>
</protein>
<comment type="cofactor">
    <cofactor evidence="1 9">
        <name>heme</name>
        <dbReference type="ChEBI" id="CHEBI:30413"/>
    </cofactor>
</comment>
<dbReference type="EMBL" id="KN822950">
    <property type="protein sequence ID" value="KIO33170.1"/>
    <property type="molecule type" value="Genomic_DNA"/>
</dbReference>
<dbReference type="InterPro" id="IPR002401">
    <property type="entry name" value="Cyt_P450_E_grp-I"/>
</dbReference>
<dbReference type="OrthoDB" id="2789670at2759"/>
<dbReference type="InterPro" id="IPR036396">
    <property type="entry name" value="Cyt_P450_sf"/>
</dbReference>
<evidence type="ECO:0000256" key="8">
    <source>
        <dbReference type="ARBA" id="ARBA00023033"/>
    </source>
</evidence>
<dbReference type="GO" id="GO:0005506">
    <property type="term" value="F:iron ion binding"/>
    <property type="evidence" value="ECO:0007669"/>
    <property type="project" value="InterPro"/>
</dbReference>
<evidence type="ECO:0000313" key="12">
    <source>
        <dbReference type="EMBL" id="KIO33170.1"/>
    </source>
</evidence>
<evidence type="ECO:0000313" key="13">
    <source>
        <dbReference type="Proteomes" id="UP000054248"/>
    </source>
</evidence>
<gene>
    <name evidence="12" type="ORF">M407DRAFT_18030</name>
</gene>
<evidence type="ECO:0000256" key="2">
    <source>
        <dbReference type="ARBA" id="ARBA00005179"/>
    </source>
</evidence>
<proteinExistence type="inferred from homology"/>
<keyword evidence="11" id="KW-0812">Transmembrane</keyword>
<comment type="similarity">
    <text evidence="3 10">Belongs to the cytochrome P450 family.</text>
</comment>
<evidence type="ECO:0000256" key="6">
    <source>
        <dbReference type="ARBA" id="ARBA00023002"/>
    </source>
</evidence>
<dbReference type="CDD" id="cd11065">
    <property type="entry name" value="CYP64-like"/>
    <property type="match status" value="1"/>
</dbReference>
<dbReference type="InterPro" id="IPR017972">
    <property type="entry name" value="Cyt_P450_CS"/>
</dbReference>
<keyword evidence="4 9" id="KW-0349">Heme</keyword>
<keyword evidence="5 9" id="KW-0479">Metal-binding</keyword>
<dbReference type="SUPFAM" id="SSF48264">
    <property type="entry name" value="Cytochrome P450"/>
    <property type="match status" value="1"/>
</dbReference>
<reference evidence="13" key="2">
    <citation type="submission" date="2015-01" db="EMBL/GenBank/DDBJ databases">
        <title>Evolutionary Origins and Diversification of the Mycorrhizal Mutualists.</title>
        <authorList>
            <consortium name="DOE Joint Genome Institute"/>
            <consortium name="Mycorrhizal Genomics Consortium"/>
            <person name="Kohler A."/>
            <person name="Kuo A."/>
            <person name="Nagy L.G."/>
            <person name="Floudas D."/>
            <person name="Copeland A."/>
            <person name="Barry K.W."/>
            <person name="Cichocki N."/>
            <person name="Veneault-Fourrey C."/>
            <person name="LaButti K."/>
            <person name="Lindquist E.A."/>
            <person name="Lipzen A."/>
            <person name="Lundell T."/>
            <person name="Morin E."/>
            <person name="Murat C."/>
            <person name="Riley R."/>
            <person name="Ohm R."/>
            <person name="Sun H."/>
            <person name="Tunlid A."/>
            <person name="Henrissat B."/>
            <person name="Grigoriev I.V."/>
            <person name="Hibbett D.S."/>
            <person name="Martin F."/>
        </authorList>
    </citation>
    <scope>NUCLEOTIDE SEQUENCE [LARGE SCALE GENOMIC DNA]</scope>
    <source>
        <strain evidence="13">MUT 4182</strain>
    </source>
</reference>
<evidence type="ECO:0000256" key="5">
    <source>
        <dbReference type="ARBA" id="ARBA00022723"/>
    </source>
</evidence>
<dbReference type="PRINTS" id="PR00463">
    <property type="entry name" value="EP450I"/>
</dbReference>
<keyword evidence="7 9" id="KW-0408">Iron</keyword>
<dbReference type="Pfam" id="PF00067">
    <property type="entry name" value="p450"/>
    <property type="match status" value="1"/>
</dbReference>
<dbReference type="PANTHER" id="PTHR46300:SF7">
    <property type="entry name" value="P450, PUTATIVE (EUROFUNG)-RELATED"/>
    <property type="match status" value="1"/>
</dbReference>
<feature type="transmembrane region" description="Helical" evidence="11">
    <location>
        <begin position="12"/>
        <end position="33"/>
    </location>
</feature>
<name>A0A0C3QKS2_9AGAM</name>
<evidence type="ECO:0000256" key="7">
    <source>
        <dbReference type="ARBA" id="ARBA00023004"/>
    </source>
</evidence>
<keyword evidence="11" id="KW-0472">Membrane</keyword>
<dbReference type="HOGENOM" id="CLU_001570_2_3_1"/>
<dbReference type="GO" id="GO:0004497">
    <property type="term" value="F:monooxygenase activity"/>
    <property type="evidence" value="ECO:0007669"/>
    <property type="project" value="UniProtKB-KW"/>
</dbReference>
<dbReference type="STRING" id="1051891.A0A0C3QKS2"/>
<evidence type="ECO:0008006" key="14">
    <source>
        <dbReference type="Google" id="ProtNLM"/>
    </source>
</evidence>
<feature type="binding site" description="axial binding residue" evidence="9">
    <location>
        <position position="449"/>
    </location>
    <ligand>
        <name>heme</name>
        <dbReference type="ChEBI" id="CHEBI:30413"/>
    </ligand>
    <ligandPart>
        <name>Fe</name>
        <dbReference type="ChEBI" id="CHEBI:18248"/>
    </ligandPart>
</feature>
<accession>A0A0C3QKS2</accession>
<comment type="pathway">
    <text evidence="2">Secondary metabolite biosynthesis.</text>
</comment>
<dbReference type="Gene3D" id="1.10.630.10">
    <property type="entry name" value="Cytochrome P450"/>
    <property type="match status" value="1"/>
</dbReference>
<evidence type="ECO:0000256" key="4">
    <source>
        <dbReference type="ARBA" id="ARBA00022617"/>
    </source>
</evidence>
<dbReference type="PROSITE" id="PS00086">
    <property type="entry name" value="CYTOCHROME_P450"/>
    <property type="match status" value="1"/>
</dbReference>
<keyword evidence="13" id="KW-1185">Reference proteome</keyword>
<organism evidence="12 13">
    <name type="scientific">Tulasnella calospora MUT 4182</name>
    <dbReference type="NCBI Taxonomy" id="1051891"/>
    <lineage>
        <taxon>Eukaryota</taxon>
        <taxon>Fungi</taxon>
        <taxon>Dikarya</taxon>
        <taxon>Basidiomycota</taxon>
        <taxon>Agaricomycotina</taxon>
        <taxon>Agaricomycetes</taxon>
        <taxon>Cantharellales</taxon>
        <taxon>Tulasnellaceae</taxon>
        <taxon>Tulasnella</taxon>
    </lineage>
</organism>
<dbReference type="GO" id="GO:0020037">
    <property type="term" value="F:heme binding"/>
    <property type="evidence" value="ECO:0007669"/>
    <property type="project" value="InterPro"/>
</dbReference>
<keyword evidence="11" id="KW-1133">Transmembrane helix</keyword>
<evidence type="ECO:0000256" key="11">
    <source>
        <dbReference type="SAM" id="Phobius"/>
    </source>
</evidence>
<dbReference type="Proteomes" id="UP000054248">
    <property type="component" value="Unassembled WGS sequence"/>
</dbReference>
<reference evidence="12 13" key="1">
    <citation type="submission" date="2014-04" db="EMBL/GenBank/DDBJ databases">
        <authorList>
            <consortium name="DOE Joint Genome Institute"/>
            <person name="Kuo A."/>
            <person name="Girlanda M."/>
            <person name="Perotto S."/>
            <person name="Kohler A."/>
            <person name="Nagy L.G."/>
            <person name="Floudas D."/>
            <person name="Copeland A."/>
            <person name="Barry K.W."/>
            <person name="Cichocki N."/>
            <person name="Veneault-Fourrey C."/>
            <person name="LaButti K."/>
            <person name="Lindquist E.A."/>
            <person name="Lipzen A."/>
            <person name="Lundell T."/>
            <person name="Morin E."/>
            <person name="Murat C."/>
            <person name="Sun H."/>
            <person name="Tunlid A."/>
            <person name="Henrissat B."/>
            <person name="Grigoriev I.V."/>
            <person name="Hibbett D.S."/>
            <person name="Martin F."/>
            <person name="Nordberg H.P."/>
            <person name="Cantor M.N."/>
            <person name="Hua S.X."/>
        </authorList>
    </citation>
    <scope>NUCLEOTIDE SEQUENCE [LARGE SCALE GENOMIC DNA]</scope>
    <source>
        <strain evidence="12 13">MUT 4182</strain>
    </source>
</reference>
<sequence>MSSLVPTQLSTTNAALGAGTIVVLLLLRTYWIARNHVPPGPRPLPIIGNVLDMPQSQFALTWTKFGEQYGPMTWLAIPGQPFLILNSLEAAKELLGGRGSIYTDRPRFTMATDLMGFESLTPLSRSNSAWRSQRTLLKHALSVEVIKRDYSALISRKVGEYINGLLSRPETFLGDLHRTIAETVVELTYGKREDSAGRDFVQLNAHITDILDRGMQGYVVDLVPAVKYLPSWLPGMKFKRDAAKWKKESDDLRERMFGSVKDSMARGDTSIESSFMLNNLKALYQNQSSSESVQQAVEGGQTINHTGFSFYISGVETITNAMRAFLLAMVLFPSVQEKARAEIDRVIGSERLPTLDDEQNLPYLQAVLLEVLRWSPGSAGGVPHASIKDDVYNGYFIPRGTAVIANTWGITRNPKHYTNPSAFDPERYLKPDPELDPREYAFGYGRRACPGFELTFRIAWLMASSILWSFRLRRSASDTRPLDTDADRFNITVLCSPVDFKCDFIPSQVGLNEKLDFSVH</sequence>
<evidence type="ECO:0000256" key="1">
    <source>
        <dbReference type="ARBA" id="ARBA00001971"/>
    </source>
</evidence>
<keyword evidence="6 10" id="KW-0560">Oxidoreductase</keyword>
<dbReference type="InterPro" id="IPR050364">
    <property type="entry name" value="Cytochrome_P450_fung"/>
</dbReference>
<dbReference type="PANTHER" id="PTHR46300">
    <property type="entry name" value="P450, PUTATIVE (EUROFUNG)-RELATED-RELATED"/>
    <property type="match status" value="1"/>
</dbReference>
<keyword evidence="8 10" id="KW-0503">Monooxygenase</keyword>
<dbReference type="AlphaFoldDB" id="A0A0C3QKS2"/>
<dbReference type="GO" id="GO:0016705">
    <property type="term" value="F:oxidoreductase activity, acting on paired donors, with incorporation or reduction of molecular oxygen"/>
    <property type="evidence" value="ECO:0007669"/>
    <property type="project" value="InterPro"/>
</dbReference>
<evidence type="ECO:0000256" key="3">
    <source>
        <dbReference type="ARBA" id="ARBA00010617"/>
    </source>
</evidence>
<evidence type="ECO:0000256" key="9">
    <source>
        <dbReference type="PIRSR" id="PIRSR602401-1"/>
    </source>
</evidence>
<evidence type="ECO:0000256" key="10">
    <source>
        <dbReference type="RuleBase" id="RU000461"/>
    </source>
</evidence>
<dbReference type="InterPro" id="IPR001128">
    <property type="entry name" value="Cyt_P450"/>
</dbReference>